<dbReference type="AlphaFoldDB" id="A0A2T9J9A9"/>
<dbReference type="GO" id="GO:0003871">
    <property type="term" value="F:5-methyltetrahydropteroyltriglutamate-homocysteine S-methyltransferase activity"/>
    <property type="evidence" value="ECO:0007669"/>
    <property type="project" value="UniProtKB-UniRule"/>
</dbReference>
<protein>
    <recommendedName>
        <fullName evidence="11">5-methyltetrahydropteroyltriglutamate--homocysteine methyltransferase</fullName>
        <ecNumber evidence="11">2.1.1.14</ecNumber>
    </recommendedName>
    <alternativeName>
        <fullName evidence="11">Cobalamin-independent methionine synthase</fullName>
    </alternativeName>
    <alternativeName>
        <fullName evidence="11">Methionine synthase, vitamin-B12 independent isozyme</fullName>
    </alternativeName>
</protein>
<keyword evidence="6 11" id="KW-0808">Transferase</keyword>
<dbReference type="CDD" id="cd03311">
    <property type="entry name" value="CIMS_C_terminal_like"/>
    <property type="match status" value="1"/>
</dbReference>
<dbReference type="HAMAP" id="MF_00172">
    <property type="entry name" value="Meth_synth"/>
    <property type="match status" value="1"/>
</dbReference>
<dbReference type="PIRSF" id="PIRSF000382">
    <property type="entry name" value="MeTrfase_B12_ind"/>
    <property type="match status" value="1"/>
</dbReference>
<evidence type="ECO:0000256" key="2">
    <source>
        <dbReference type="ARBA" id="ARBA00004681"/>
    </source>
</evidence>
<dbReference type="GO" id="GO:0008270">
    <property type="term" value="F:zinc ion binding"/>
    <property type="evidence" value="ECO:0007669"/>
    <property type="project" value="InterPro"/>
</dbReference>
<evidence type="ECO:0000256" key="3">
    <source>
        <dbReference type="ARBA" id="ARBA00009553"/>
    </source>
</evidence>
<feature type="binding site" evidence="11 12">
    <location>
        <begin position="545"/>
        <end position="546"/>
    </location>
    <ligand>
        <name>5-methyltetrahydropteroyltri-L-glutamate</name>
        <dbReference type="ChEBI" id="CHEBI:58207"/>
    </ligand>
</feature>
<feature type="binding site" evidence="13">
    <location>
        <position position="756"/>
    </location>
    <ligand>
        <name>Zn(2+)</name>
        <dbReference type="ChEBI" id="CHEBI:29105"/>
        <label>1</label>
        <note>catalytic</note>
    </ligand>
</feature>
<feature type="binding site" evidence="11">
    <location>
        <position position="514"/>
    </location>
    <ligand>
        <name>L-homocysteine</name>
        <dbReference type="ChEBI" id="CHEBI:58199"/>
    </ligand>
</feature>
<evidence type="ECO:0000256" key="9">
    <source>
        <dbReference type="ARBA" id="ARBA00022833"/>
    </source>
</evidence>
<evidence type="ECO:0000256" key="10">
    <source>
        <dbReference type="ARBA" id="ARBA00023167"/>
    </source>
</evidence>
<keyword evidence="5 11" id="KW-0028">Amino-acid biosynthesis</keyword>
<proteinExistence type="inferred from homology"/>
<dbReference type="EC" id="2.1.1.14" evidence="11"/>
<evidence type="ECO:0000313" key="17">
    <source>
        <dbReference type="EMBL" id="PVM78432.1"/>
    </source>
</evidence>
<dbReference type="InterPro" id="IPR013215">
    <property type="entry name" value="Cbl-indep_Met_Synth_N"/>
</dbReference>
<name>A0A2T9J9A9_9CAUL</name>
<evidence type="ECO:0000256" key="4">
    <source>
        <dbReference type="ARBA" id="ARBA00022603"/>
    </source>
</evidence>
<feature type="binding site" evidence="12">
    <location>
        <position position="139"/>
    </location>
    <ligand>
        <name>5-methyltetrahydropteroyltri-L-glutamate</name>
        <dbReference type="ChEBI" id="CHEBI:58207"/>
    </ligand>
</feature>
<keyword evidence="18" id="KW-1185">Reference proteome</keyword>
<feature type="binding site" evidence="11 12">
    <location>
        <begin position="461"/>
        <end position="463"/>
    </location>
    <ligand>
        <name>L-methionine</name>
        <dbReference type="ChEBI" id="CHEBI:57844"/>
    </ligand>
</feature>
<dbReference type="Gene3D" id="3.20.20.210">
    <property type="match status" value="2"/>
</dbReference>
<feature type="binding site" evidence="11">
    <location>
        <position position="671"/>
    </location>
    <ligand>
        <name>Zn(2+)</name>
        <dbReference type="ChEBI" id="CHEBI:29105"/>
        <note>catalytic</note>
    </ligand>
</feature>
<feature type="binding site" evidence="11 12">
    <location>
        <begin position="461"/>
        <end position="463"/>
    </location>
    <ligand>
        <name>L-homocysteine</name>
        <dbReference type="ChEBI" id="CHEBI:58199"/>
    </ligand>
</feature>
<feature type="binding site" evidence="11 12">
    <location>
        <position position="629"/>
    </location>
    <ligand>
        <name>L-homocysteine</name>
        <dbReference type="ChEBI" id="CHEBI:58199"/>
    </ligand>
</feature>
<evidence type="ECO:0000313" key="18">
    <source>
        <dbReference type="Proteomes" id="UP000244913"/>
    </source>
</evidence>
<comment type="function">
    <text evidence="1 11">Catalyzes the transfer of a methyl group from 5-methyltetrahydrofolate to homocysteine resulting in methionine formation.</text>
</comment>
<dbReference type="InterPro" id="IPR038071">
    <property type="entry name" value="UROD/MetE-like_sf"/>
</dbReference>
<reference evidence="17 18" key="1">
    <citation type="submission" date="2018-04" db="EMBL/GenBank/DDBJ databases">
        <title>The genome sequence of Caulobacter sp. 736.</title>
        <authorList>
            <person name="Gao J."/>
            <person name="Sun J."/>
        </authorList>
    </citation>
    <scope>NUCLEOTIDE SEQUENCE [LARGE SCALE GENOMIC DNA]</scope>
    <source>
        <strain evidence="17 18">736</strain>
    </source>
</reference>
<dbReference type="SUPFAM" id="SSF51726">
    <property type="entry name" value="UROD/MetE-like"/>
    <property type="match status" value="2"/>
</dbReference>
<feature type="binding site" evidence="11">
    <location>
        <position position="673"/>
    </location>
    <ligand>
        <name>Zn(2+)</name>
        <dbReference type="ChEBI" id="CHEBI:29105"/>
        <note>catalytic</note>
    </ligand>
</feature>
<feature type="binding site" evidence="12">
    <location>
        <position position="20"/>
    </location>
    <ligand>
        <name>5-methyltetrahydropteroyltri-L-glutamate</name>
        <dbReference type="ChEBI" id="CHEBI:58207"/>
    </ligand>
</feature>
<keyword evidence="8 11" id="KW-0677">Repeat</keyword>
<feature type="binding site" evidence="11">
    <location>
        <position position="756"/>
    </location>
    <ligand>
        <name>Zn(2+)</name>
        <dbReference type="ChEBI" id="CHEBI:29105"/>
        <note>catalytic</note>
    </ligand>
</feature>
<feature type="domain" description="Cobalamin-independent methionine synthase MetE C-terminal/archaeal" evidence="15">
    <location>
        <begin position="456"/>
        <end position="778"/>
    </location>
</feature>
<dbReference type="PANTHER" id="PTHR30519">
    <property type="entry name" value="5-METHYLTETRAHYDROPTEROYLTRIGLUTAMATE--HOMOCYSTEINE METHYLTRANSFERASE"/>
    <property type="match status" value="1"/>
</dbReference>
<comment type="catalytic activity">
    <reaction evidence="11">
        <text>5-methyltetrahydropteroyltri-L-glutamate + L-homocysteine = tetrahydropteroyltri-L-glutamate + L-methionine</text>
        <dbReference type="Rhea" id="RHEA:21196"/>
        <dbReference type="ChEBI" id="CHEBI:57844"/>
        <dbReference type="ChEBI" id="CHEBI:58140"/>
        <dbReference type="ChEBI" id="CHEBI:58199"/>
        <dbReference type="ChEBI" id="CHEBI:58207"/>
        <dbReference type="EC" id="2.1.1.14"/>
    </reaction>
</comment>
<feature type="binding site" evidence="13">
    <location>
        <position position="695"/>
    </location>
    <ligand>
        <name>Zn(2+)</name>
        <dbReference type="ChEBI" id="CHEBI:29105"/>
        <label>1</label>
        <note>catalytic</note>
    </ligand>
</feature>
<accession>A0A2T9J9A9</accession>
<evidence type="ECO:0000256" key="11">
    <source>
        <dbReference type="HAMAP-Rule" id="MF_00172"/>
    </source>
</evidence>
<sequence length="787" mass="85415">MTVTVAALGFPRIGPQRRLKTALEAHWAGRLDAADLQREAATLRALAWRRQAHLGVDHVPSNDFSLYDHVLDTAVMVGAIPAAYGWTGGPVDLPLYFAMARGTQDGGTPGRQACDHGCAHETSASGLPALEMTKWFDTNYHYLAPELSPGQAFALTSTKVVDDFLEAKAQGVFTRPVILGPVTFLKLAKSKDPNSNGDFQPLSLLSALLPVYAEILQRLAQAGADWVQIDEPCLALDLTDFERAEIRRAYGALTHAAPRIRILLASYFGTYGDNLATAANLPVDGLHLDLVRAPGDLDAVIALARDSLVLELGVVDGRNVWRADLTAILDRVEPVVAARGPDRVILAPSCSLLHTPLDLAIETDLDPEVGQWLAFAVQKLEELAILAKALNQGRAAVRSELDAAGAAVASRKTSPRIHDPAVQARAAAVTAHDVARATPFEQRIVLQQARLNLPPLPTTTIGSFPQTAAVRQARAAHAKGQLADADYADFLRAETARAVAWQQEIGLDVLVHGEFERNDMVQYFGERLNGFAFTRHAWVQSYGSRCVRPPILYGDVSRPAPMTVEWWAYAQSLTARPMKGMLTGPVTILQWSFVRDDIPRGETCRQIALAVRDEVVDLEAAGAAIIQIDEAALREGLPLRRGDWDAYLAWAVEAFRIAASGVRDETQIHTHMCYSEFNDIIAAIGAMDADVISIETARSKMELLDAFEAYAYPAQIGPGVYDIHAPRSPASGEMLDLLAKAGQRLSPAQLWVNPDCGLKTRKWEEVEPALANMVAAAKAARQQLIGA</sequence>
<dbReference type="InterPro" id="IPR006276">
    <property type="entry name" value="Cobalamin-indep_Met_synthase"/>
</dbReference>
<evidence type="ECO:0000256" key="1">
    <source>
        <dbReference type="ARBA" id="ARBA00002777"/>
    </source>
</evidence>
<dbReference type="FunFam" id="3.20.20.210:FF:000002">
    <property type="entry name" value="5-methyltetrahydropteroyltriglutamate--homocysteine methyltransferase"/>
    <property type="match status" value="1"/>
</dbReference>
<keyword evidence="7 11" id="KW-0479">Metal-binding</keyword>
<dbReference type="InterPro" id="IPR002629">
    <property type="entry name" value="Met_Synth_C/arc"/>
</dbReference>
<organism evidence="17 18">
    <name type="scientific">Caulobacter radicis</name>
    <dbReference type="NCBI Taxonomy" id="2172650"/>
    <lineage>
        <taxon>Bacteria</taxon>
        <taxon>Pseudomonadati</taxon>
        <taxon>Pseudomonadota</taxon>
        <taxon>Alphaproteobacteria</taxon>
        <taxon>Caulobacterales</taxon>
        <taxon>Caulobacteraceae</taxon>
        <taxon>Caulobacter</taxon>
    </lineage>
</organism>
<evidence type="ECO:0000256" key="5">
    <source>
        <dbReference type="ARBA" id="ARBA00022605"/>
    </source>
</evidence>
<evidence type="ECO:0000259" key="15">
    <source>
        <dbReference type="Pfam" id="PF01717"/>
    </source>
</evidence>
<feature type="binding site" evidence="11">
    <location>
        <position position="635"/>
    </location>
    <ligand>
        <name>5-methyltetrahydropteroyltri-L-glutamate</name>
        <dbReference type="ChEBI" id="CHEBI:58207"/>
    </ligand>
</feature>
<keyword evidence="4 11" id="KW-0489">Methyltransferase</keyword>
<feature type="binding site" evidence="11 12">
    <location>
        <position position="591"/>
    </location>
    <ligand>
        <name>5-methyltetrahydropteroyltri-L-glutamate</name>
        <dbReference type="ChEBI" id="CHEBI:58207"/>
    </ligand>
</feature>
<feature type="active site" description="Proton donor" evidence="11 14">
    <location>
        <position position="724"/>
    </location>
</feature>
<feature type="binding site" evidence="13">
    <location>
        <position position="673"/>
    </location>
    <ligand>
        <name>Zn(2+)</name>
        <dbReference type="ChEBI" id="CHEBI:29105"/>
        <label>1</label>
        <note>catalytic</note>
    </ligand>
</feature>
<evidence type="ECO:0000256" key="6">
    <source>
        <dbReference type="ARBA" id="ARBA00022679"/>
    </source>
</evidence>
<dbReference type="NCBIfam" id="NF003556">
    <property type="entry name" value="PRK05222.1"/>
    <property type="match status" value="1"/>
</dbReference>
<evidence type="ECO:0000256" key="14">
    <source>
        <dbReference type="PIRSR" id="PIRSR000382-3"/>
    </source>
</evidence>
<gene>
    <name evidence="11" type="primary">metE</name>
    <name evidence="17" type="ORF">DDF65_15390</name>
</gene>
<feature type="binding site" evidence="11">
    <location>
        <position position="134"/>
    </location>
    <ligand>
        <name>5-methyltetrahydropteroyltri-L-glutamate</name>
        <dbReference type="ChEBI" id="CHEBI:58207"/>
    </ligand>
</feature>
<dbReference type="GO" id="GO:0032259">
    <property type="term" value="P:methylation"/>
    <property type="evidence" value="ECO:0007669"/>
    <property type="project" value="UniProtKB-KW"/>
</dbReference>
<keyword evidence="9 11" id="KW-0862">Zinc</keyword>
<dbReference type="EMBL" id="QDKP01000047">
    <property type="protein sequence ID" value="PVM78432.1"/>
    <property type="molecule type" value="Genomic_DNA"/>
</dbReference>
<keyword evidence="10 11" id="KW-0486">Methionine biosynthesis</keyword>
<evidence type="ECO:0000256" key="8">
    <source>
        <dbReference type="ARBA" id="ARBA00022737"/>
    </source>
</evidence>
<feature type="binding site" evidence="11 12">
    <location>
        <position position="629"/>
    </location>
    <ligand>
        <name>L-methionine</name>
        <dbReference type="ChEBI" id="CHEBI:57844"/>
    </ligand>
</feature>
<evidence type="ECO:0000256" key="7">
    <source>
        <dbReference type="ARBA" id="ARBA00022723"/>
    </source>
</evidence>
<comment type="cofactor">
    <cofactor evidence="13">
        <name>Zn(2+)</name>
        <dbReference type="ChEBI" id="CHEBI:29105"/>
    </cofactor>
    <text evidence="13">Binds 2 Zn(2+) ions per subunit.</text>
</comment>
<feature type="domain" description="Cobalamin-independent methionine synthase MetE N-terminal" evidence="16">
    <location>
        <begin position="6"/>
        <end position="336"/>
    </location>
</feature>
<dbReference type="GO" id="GO:0009086">
    <property type="term" value="P:methionine biosynthetic process"/>
    <property type="evidence" value="ECO:0007669"/>
    <property type="project" value="UniProtKB-UniRule"/>
</dbReference>
<dbReference type="RefSeq" id="WP_116568541.1">
    <property type="nucleotide sequence ID" value="NZ_QDKP01000047.1"/>
</dbReference>
<comment type="pathway">
    <text evidence="2 11">Amino-acid biosynthesis; L-methionine biosynthesis via de novo pathway; L-methionine from L-homocysteine (MetE route): step 1/1.</text>
</comment>
<feature type="binding site" evidence="13">
    <location>
        <position position="671"/>
    </location>
    <ligand>
        <name>Zn(2+)</name>
        <dbReference type="ChEBI" id="CHEBI:29105"/>
        <label>1</label>
        <note>catalytic</note>
    </ligand>
</feature>
<feature type="binding site" evidence="11">
    <location>
        <position position="695"/>
    </location>
    <ligand>
        <name>Zn(2+)</name>
        <dbReference type="ChEBI" id="CHEBI:29105"/>
        <note>catalytic</note>
    </ligand>
</feature>
<dbReference type="NCBIfam" id="TIGR01371">
    <property type="entry name" value="met_syn_B12ind"/>
    <property type="match status" value="1"/>
</dbReference>
<comment type="similarity">
    <text evidence="3 11">Belongs to the vitamin-B12 independent methionine synthase family.</text>
</comment>
<dbReference type="Pfam" id="PF01717">
    <property type="entry name" value="Meth_synt_2"/>
    <property type="match status" value="1"/>
</dbReference>
<comment type="caution">
    <text evidence="11">Lacks conserved residue(s) required for the propagation of feature annotation.</text>
</comment>
<dbReference type="Pfam" id="PF08267">
    <property type="entry name" value="Meth_synt_1"/>
    <property type="match status" value="1"/>
</dbReference>
<evidence type="ECO:0000256" key="12">
    <source>
        <dbReference type="PIRSR" id="PIRSR000382-1"/>
    </source>
</evidence>
<feature type="binding site" evidence="11 12">
    <location>
        <position position="514"/>
    </location>
    <ligand>
        <name>L-methionine</name>
        <dbReference type="ChEBI" id="CHEBI:57844"/>
    </ligand>
</feature>
<dbReference type="CDD" id="cd03312">
    <property type="entry name" value="CIMS_N_terminal_like"/>
    <property type="match status" value="1"/>
</dbReference>
<dbReference type="Proteomes" id="UP000244913">
    <property type="component" value="Unassembled WGS sequence"/>
</dbReference>
<evidence type="ECO:0000256" key="13">
    <source>
        <dbReference type="PIRSR" id="PIRSR000382-2"/>
    </source>
</evidence>
<comment type="caution">
    <text evidence="17">The sequence shown here is derived from an EMBL/GenBank/DDBJ whole genome shotgun (WGS) entry which is preliminary data.</text>
</comment>
<evidence type="ECO:0000259" key="16">
    <source>
        <dbReference type="Pfam" id="PF08267"/>
    </source>
</evidence>
<dbReference type="UniPathway" id="UPA00051">
    <property type="reaction ID" value="UER00082"/>
</dbReference>
<comment type="cofactor">
    <cofactor evidence="11">
        <name>Zn(2+)</name>
        <dbReference type="ChEBI" id="CHEBI:29105"/>
    </cofactor>
    <text evidence="11">Binds 1 zinc ion per subunit.</text>
</comment>